<keyword evidence="2" id="KW-1185">Reference proteome</keyword>
<dbReference type="AlphaFoldDB" id="A0A090L1W5"/>
<organism evidence="1">
    <name type="scientific">Strongyloides ratti</name>
    <name type="common">Parasitic roundworm</name>
    <dbReference type="NCBI Taxonomy" id="34506"/>
    <lineage>
        <taxon>Eukaryota</taxon>
        <taxon>Metazoa</taxon>
        <taxon>Ecdysozoa</taxon>
        <taxon>Nematoda</taxon>
        <taxon>Chromadorea</taxon>
        <taxon>Rhabditida</taxon>
        <taxon>Tylenchina</taxon>
        <taxon>Panagrolaimomorpha</taxon>
        <taxon>Strongyloidoidea</taxon>
        <taxon>Strongyloididae</taxon>
        <taxon>Strongyloides</taxon>
    </lineage>
</organism>
<dbReference type="OrthoDB" id="413361at2759"/>
<evidence type="ECO:0000313" key="2">
    <source>
        <dbReference type="Proteomes" id="UP000035682"/>
    </source>
</evidence>
<dbReference type="RefSeq" id="XP_024500693.1">
    <property type="nucleotide sequence ID" value="XM_024646520.1"/>
</dbReference>
<sequence>MIHFFLTIYVDDFLFIGKNESVIDKCVNKLKEKLTLKYYGIIKENERRKFTGYHISRVNGAIQLDMIEKIEELLRQYPNIQESKTPFYENLNWMNLKV</sequence>
<dbReference type="GeneID" id="36373852"/>
<protein>
    <submittedName>
        <fullName evidence="1 3">Reverse transcriptase, RNA-dependent DNA polymerase domain-containing protein</fullName>
    </submittedName>
</protein>
<dbReference type="CTD" id="36373852"/>
<keyword evidence="1" id="KW-0695">RNA-directed DNA polymerase</keyword>
<keyword evidence="1" id="KW-0548">Nucleotidyltransferase</keyword>
<reference evidence="3" key="3">
    <citation type="submission" date="2020-12" db="UniProtKB">
        <authorList>
            <consortium name="WormBaseParasite"/>
        </authorList>
    </citation>
    <scope>IDENTIFICATION</scope>
</reference>
<dbReference type="Proteomes" id="UP000035682">
    <property type="component" value="Unplaced"/>
</dbReference>
<proteinExistence type="predicted"/>
<accession>A0A090L1W5</accession>
<dbReference type="EMBL" id="LN609409">
    <property type="protein sequence ID" value="CEF61484.1"/>
    <property type="molecule type" value="Genomic_DNA"/>
</dbReference>
<evidence type="ECO:0000313" key="4">
    <source>
        <dbReference type="WormBase" id="SRAE_0000060800"/>
    </source>
</evidence>
<evidence type="ECO:0000313" key="3">
    <source>
        <dbReference type="WBParaSite" id="SRAE_0000060800.1"/>
    </source>
</evidence>
<reference evidence="2" key="2">
    <citation type="submission" date="2014-09" db="EMBL/GenBank/DDBJ databases">
        <authorList>
            <person name="Martin A.A."/>
        </authorList>
    </citation>
    <scope>NUCLEOTIDE SEQUENCE</scope>
    <source>
        <strain evidence="2">ED321</strain>
    </source>
</reference>
<evidence type="ECO:0000313" key="1">
    <source>
        <dbReference type="EMBL" id="CEF61484.1"/>
    </source>
</evidence>
<reference evidence="1" key="1">
    <citation type="submission" date="2014-09" db="EMBL/GenBank/DDBJ databases">
        <authorList>
            <person name="Aslett A.Martin."/>
        </authorList>
    </citation>
    <scope>NUCLEOTIDE SEQUENCE</scope>
    <source>
        <strain evidence="1">ED321 Heterogonic</strain>
    </source>
</reference>
<gene>
    <name evidence="1 3 4" type="ORF">SRAE_0000060800</name>
</gene>
<dbReference type="GO" id="GO:0003964">
    <property type="term" value="F:RNA-directed DNA polymerase activity"/>
    <property type="evidence" value="ECO:0007669"/>
    <property type="project" value="UniProtKB-KW"/>
</dbReference>
<name>A0A090L1W5_STRRB</name>
<keyword evidence="1" id="KW-0808">Transferase</keyword>
<dbReference type="WBParaSite" id="SRAE_0000060800.1">
    <property type="protein sequence ID" value="SRAE_0000060800.1"/>
    <property type="gene ID" value="WBGene00256354"/>
</dbReference>
<dbReference type="WormBase" id="SRAE_0000060800">
    <property type="protein sequence ID" value="SRP05301"/>
    <property type="gene ID" value="WBGene00256354"/>
</dbReference>